<gene>
    <name evidence="1" type="ORF">GR303_21205</name>
</gene>
<comment type="caution">
    <text evidence="1">The sequence shown here is derived from an EMBL/GenBank/DDBJ whole genome shotgun (WGS) entry which is preliminary data.</text>
</comment>
<accession>A0ABW9Z2F9</accession>
<keyword evidence="2" id="KW-1185">Reference proteome</keyword>
<dbReference type="Proteomes" id="UP000818323">
    <property type="component" value="Unassembled WGS sequence"/>
</dbReference>
<evidence type="ECO:0000313" key="2">
    <source>
        <dbReference type="Proteomes" id="UP000818323"/>
    </source>
</evidence>
<organism evidence="1 2">
    <name type="scientific">Microvirga arsenatis</name>
    <dbReference type="NCBI Taxonomy" id="2692265"/>
    <lineage>
        <taxon>Bacteria</taxon>
        <taxon>Pseudomonadati</taxon>
        <taxon>Pseudomonadota</taxon>
        <taxon>Alphaproteobacteria</taxon>
        <taxon>Hyphomicrobiales</taxon>
        <taxon>Methylobacteriaceae</taxon>
        <taxon>Microvirga</taxon>
    </lineage>
</organism>
<proteinExistence type="predicted"/>
<dbReference type="RefSeq" id="WP_161725687.1">
    <property type="nucleotide sequence ID" value="NZ_JAAAXI010000023.1"/>
</dbReference>
<name>A0ABW9Z2F9_9HYPH</name>
<evidence type="ECO:0000313" key="1">
    <source>
        <dbReference type="EMBL" id="NBJ26858.1"/>
    </source>
</evidence>
<sequence>MIAYVEHSPIQDMPNAGQVYAPDILPRLQSLLAVLADIDLAYEKSLKTITSTRSDGNWRDEMISALRRAHSEQRAPYVRELCALKERIDAPFG</sequence>
<dbReference type="EMBL" id="JAAAXJ010000020">
    <property type="protein sequence ID" value="NBJ26858.1"/>
    <property type="molecule type" value="Genomic_DNA"/>
</dbReference>
<protein>
    <submittedName>
        <fullName evidence="1">Uncharacterized protein</fullName>
    </submittedName>
</protein>
<reference evidence="1 2" key="1">
    <citation type="submission" date="2020-01" db="EMBL/GenBank/DDBJ databases">
        <title>Microvirga sp. nov., an arsenate reduction bacterium isolated from Tibet hotspring sediments.</title>
        <authorList>
            <person name="Yuan C.-G."/>
        </authorList>
    </citation>
    <scope>NUCLEOTIDE SEQUENCE [LARGE SCALE GENOMIC DNA]</scope>
    <source>
        <strain evidence="1 2">SYSU G3D203</strain>
    </source>
</reference>